<protein>
    <submittedName>
        <fullName evidence="2">Uncharacterized protein</fullName>
    </submittedName>
</protein>
<organism evidence="2 3">
    <name type="scientific">Roseinatronobacter thiooxidans</name>
    <dbReference type="NCBI Taxonomy" id="121821"/>
    <lineage>
        <taxon>Bacteria</taxon>
        <taxon>Pseudomonadati</taxon>
        <taxon>Pseudomonadota</taxon>
        <taxon>Alphaproteobacteria</taxon>
        <taxon>Rhodobacterales</taxon>
        <taxon>Paracoccaceae</taxon>
        <taxon>Roseinatronobacter</taxon>
    </lineage>
</organism>
<feature type="compositionally biased region" description="Polar residues" evidence="1">
    <location>
        <begin position="1"/>
        <end position="11"/>
    </location>
</feature>
<evidence type="ECO:0000313" key="3">
    <source>
        <dbReference type="Proteomes" id="UP000249364"/>
    </source>
</evidence>
<dbReference type="AlphaFoldDB" id="A0A2W7RJ87"/>
<dbReference type="Proteomes" id="UP000249364">
    <property type="component" value="Unassembled WGS sequence"/>
</dbReference>
<feature type="compositionally biased region" description="Basic and acidic residues" evidence="1">
    <location>
        <begin position="88"/>
        <end position="101"/>
    </location>
</feature>
<dbReference type="EMBL" id="QKZQ01000020">
    <property type="protein sequence ID" value="PZX37982.1"/>
    <property type="molecule type" value="Genomic_DNA"/>
</dbReference>
<reference evidence="2 3" key="1">
    <citation type="submission" date="2018-06" db="EMBL/GenBank/DDBJ databases">
        <title>Genomic Encyclopedia of Archaeal and Bacterial Type Strains, Phase II (KMG-II): from individual species to whole genera.</title>
        <authorList>
            <person name="Goeker M."/>
        </authorList>
    </citation>
    <scope>NUCLEOTIDE SEQUENCE [LARGE SCALE GENOMIC DNA]</scope>
    <source>
        <strain evidence="2 3">DSM 13087</strain>
    </source>
</reference>
<feature type="region of interest" description="Disordered" evidence="1">
    <location>
        <begin position="1"/>
        <end position="27"/>
    </location>
</feature>
<proteinExistence type="predicted"/>
<dbReference type="RefSeq" id="WP_071469981.1">
    <property type="nucleotide sequence ID" value="NZ_MEHT01000021.1"/>
</dbReference>
<evidence type="ECO:0000313" key="2">
    <source>
        <dbReference type="EMBL" id="PZX37982.1"/>
    </source>
</evidence>
<keyword evidence="3" id="KW-1185">Reference proteome</keyword>
<sequence length="101" mass="11775">MSKKSTPQTIPTKRRRTRAEREEHAEFARRSVARKKAQGLFRANVWIPMDQNEYFQNLAAEARARHFARLTPMVEDQTPPAKKRRAQGKFESDARQGKLPL</sequence>
<feature type="region of interest" description="Disordered" evidence="1">
    <location>
        <begin position="73"/>
        <end position="101"/>
    </location>
</feature>
<accession>A0A2W7RJ87</accession>
<gene>
    <name evidence="2" type="ORF">LY56_03183</name>
</gene>
<name>A0A2W7RJ87_9RHOB</name>
<evidence type="ECO:0000256" key="1">
    <source>
        <dbReference type="SAM" id="MobiDB-lite"/>
    </source>
</evidence>
<comment type="caution">
    <text evidence="2">The sequence shown here is derived from an EMBL/GenBank/DDBJ whole genome shotgun (WGS) entry which is preliminary data.</text>
</comment>